<evidence type="ECO:0000256" key="1">
    <source>
        <dbReference type="SAM" id="MobiDB-lite"/>
    </source>
</evidence>
<dbReference type="RefSeq" id="WP_272740962.1">
    <property type="nucleotide sequence ID" value="NZ_JAQQKW010000004.1"/>
</dbReference>
<reference evidence="2 3" key="1">
    <citation type="submission" date="2023-01" db="EMBL/GenBank/DDBJ databases">
        <title>Novel species of the genus Asticcacaulis isolated from rivers.</title>
        <authorList>
            <person name="Lu H."/>
        </authorList>
    </citation>
    <scope>NUCLEOTIDE SEQUENCE [LARGE SCALE GENOMIC DNA]</scope>
    <source>
        <strain evidence="2 3">DXS10W</strain>
    </source>
</reference>
<feature type="compositionally biased region" description="Basic and acidic residues" evidence="1">
    <location>
        <begin position="180"/>
        <end position="197"/>
    </location>
</feature>
<evidence type="ECO:0000313" key="2">
    <source>
        <dbReference type="EMBL" id="MDC7694244.1"/>
    </source>
</evidence>
<accession>A0ABT5IDL6</accession>
<comment type="caution">
    <text evidence="2">The sequence shown here is derived from an EMBL/GenBank/DDBJ whole genome shotgun (WGS) entry which is preliminary data.</text>
</comment>
<gene>
    <name evidence="2" type="ORF">PQU94_08120</name>
</gene>
<protein>
    <submittedName>
        <fullName evidence="2">Uncharacterized protein</fullName>
    </submittedName>
</protein>
<name>A0ABT5IDL6_9CAUL</name>
<organism evidence="2 3">
    <name type="scientific">Asticcacaulis currens</name>
    <dbReference type="NCBI Taxonomy" id="2984210"/>
    <lineage>
        <taxon>Bacteria</taxon>
        <taxon>Pseudomonadati</taxon>
        <taxon>Pseudomonadota</taxon>
        <taxon>Alphaproteobacteria</taxon>
        <taxon>Caulobacterales</taxon>
        <taxon>Caulobacteraceae</taxon>
        <taxon>Asticcacaulis</taxon>
    </lineage>
</organism>
<keyword evidence="3" id="KW-1185">Reference proteome</keyword>
<sequence length="216" mass="23671">MASVREVSAITKKQLALRDHLWPNVEPWLWNRKLNKGFTTIPKTMPLILKIMDEMTKGAPVGATYLALWCSTWDNSFVSINKPAELSNASGFGGQRGEHTWAGRMKKLEELGFIGIMAGKSGPMSSAIIFNPHFVIRQHYKAKTPGLTEASYTSLIEAALDLGAKDMLEAETPLPAKSPQELRDEPTSNPVTDKKPEPGSSAPATPPLFKVNKTAK</sequence>
<feature type="region of interest" description="Disordered" evidence="1">
    <location>
        <begin position="169"/>
        <end position="216"/>
    </location>
</feature>
<dbReference type="EMBL" id="JAQQKW010000004">
    <property type="protein sequence ID" value="MDC7694244.1"/>
    <property type="molecule type" value="Genomic_DNA"/>
</dbReference>
<evidence type="ECO:0000313" key="3">
    <source>
        <dbReference type="Proteomes" id="UP001216595"/>
    </source>
</evidence>
<proteinExistence type="predicted"/>
<dbReference type="Proteomes" id="UP001216595">
    <property type="component" value="Unassembled WGS sequence"/>
</dbReference>